<dbReference type="Proteomes" id="UP001499967">
    <property type="component" value="Unassembled WGS sequence"/>
</dbReference>
<evidence type="ECO:0000256" key="2">
    <source>
        <dbReference type="PROSITE-ProRule" id="PRU00703"/>
    </source>
</evidence>
<organism evidence="5 6">
    <name type="scientific">Pseudonocardia zijingensis</name>
    <dbReference type="NCBI Taxonomy" id="153376"/>
    <lineage>
        <taxon>Bacteria</taxon>
        <taxon>Bacillati</taxon>
        <taxon>Actinomycetota</taxon>
        <taxon>Actinomycetes</taxon>
        <taxon>Pseudonocardiales</taxon>
        <taxon>Pseudonocardiaceae</taxon>
        <taxon>Pseudonocardia</taxon>
    </lineage>
</organism>
<keyword evidence="1 2" id="KW-0129">CBS domain</keyword>
<feature type="domain" description="CBS" evidence="4">
    <location>
        <begin position="10"/>
        <end position="66"/>
    </location>
</feature>
<feature type="compositionally biased region" description="Low complexity" evidence="3">
    <location>
        <begin position="133"/>
        <end position="148"/>
    </location>
</feature>
<dbReference type="SUPFAM" id="SSF54631">
    <property type="entry name" value="CBS-domain pair"/>
    <property type="match status" value="1"/>
</dbReference>
<dbReference type="InterPro" id="IPR000644">
    <property type="entry name" value="CBS_dom"/>
</dbReference>
<evidence type="ECO:0000256" key="1">
    <source>
        <dbReference type="ARBA" id="ARBA00023122"/>
    </source>
</evidence>
<accession>A0ABN1QBS4</accession>
<sequence>MTTSTVANLMIRRVLTTRPAMPLEELAGVLTEHGLIALPVLDPADRLVGVVSERDLFSKPARPLPGRRRWWQHHRVHEETRRAEGDTVGRVMTGTVEQPSTAEIGVRLVNRLNVVDVASALEYRLDDGGTGGRARSAAHRTTTARSNR</sequence>
<feature type="region of interest" description="Disordered" evidence="3">
    <location>
        <begin position="126"/>
        <end position="148"/>
    </location>
</feature>
<dbReference type="EMBL" id="BAAAHP010000095">
    <property type="protein sequence ID" value="GAA0939997.1"/>
    <property type="molecule type" value="Genomic_DNA"/>
</dbReference>
<keyword evidence="6" id="KW-1185">Reference proteome</keyword>
<reference evidence="5 6" key="1">
    <citation type="journal article" date="2019" name="Int. J. Syst. Evol. Microbiol.">
        <title>The Global Catalogue of Microorganisms (GCM) 10K type strain sequencing project: providing services to taxonomists for standard genome sequencing and annotation.</title>
        <authorList>
            <consortium name="The Broad Institute Genomics Platform"/>
            <consortium name="The Broad Institute Genome Sequencing Center for Infectious Disease"/>
            <person name="Wu L."/>
            <person name="Ma J."/>
        </authorList>
    </citation>
    <scope>NUCLEOTIDE SEQUENCE [LARGE SCALE GENOMIC DNA]</scope>
    <source>
        <strain evidence="5 6">JCM 11117</strain>
    </source>
</reference>
<gene>
    <name evidence="5" type="ORF">GCM10009559_34760</name>
</gene>
<dbReference type="PANTHER" id="PTHR43080:SF26">
    <property type="entry name" value="REGULATORY PROTEIN"/>
    <property type="match status" value="1"/>
</dbReference>
<dbReference type="InterPro" id="IPR051257">
    <property type="entry name" value="Diverse_CBS-Domain"/>
</dbReference>
<name>A0ABN1QBS4_9PSEU</name>
<dbReference type="Gene3D" id="3.10.580.10">
    <property type="entry name" value="CBS-domain"/>
    <property type="match status" value="1"/>
</dbReference>
<dbReference type="InterPro" id="IPR046342">
    <property type="entry name" value="CBS_dom_sf"/>
</dbReference>
<evidence type="ECO:0000313" key="6">
    <source>
        <dbReference type="Proteomes" id="UP001499967"/>
    </source>
</evidence>
<evidence type="ECO:0000313" key="5">
    <source>
        <dbReference type="EMBL" id="GAA0939997.1"/>
    </source>
</evidence>
<dbReference type="SMART" id="SM00116">
    <property type="entry name" value="CBS"/>
    <property type="match status" value="1"/>
</dbReference>
<dbReference type="Pfam" id="PF00571">
    <property type="entry name" value="CBS"/>
    <property type="match status" value="1"/>
</dbReference>
<dbReference type="RefSeq" id="WP_343942463.1">
    <property type="nucleotide sequence ID" value="NZ_BAAAHP010000095.1"/>
</dbReference>
<evidence type="ECO:0000259" key="4">
    <source>
        <dbReference type="PROSITE" id="PS51371"/>
    </source>
</evidence>
<dbReference type="PANTHER" id="PTHR43080">
    <property type="entry name" value="CBS DOMAIN-CONTAINING PROTEIN CBSX3, MITOCHONDRIAL"/>
    <property type="match status" value="1"/>
</dbReference>
<dbReference type="PROSITE" id="PS51371">
    <property type="entry name" value="CBS"/>
    <property type="match status" value="1"/>
</dbReference>
<protein>
    <recommendedName>
        <fullName evidence="4">CBS domain-containing protein</fullName>
    </recommendedName>
</protein>
<comment type="caution">
    <text evidence="5">The sequence shown here is derived from an EMBL/GenBank/DDBJ whole genome shotgun (WGS) entry which is preliminary data.</text>
</comment>
<evidence type="ECO:0000256" key="3">
    <source>
        <dbReference type="SAM" id="MobiDB-lite"/>
    </source>
</evidence>
<proteinExistence type="predicted"/>